<feature type="transmembrane region" description="Helical" evidence="1">
    <location>
        <begin position="172"/>
        <end position="205"/>
    </location>
</feature>
<feature type="transmembrane region" description="Helical" evidence="1">
    <location>
        <begin position="131"/>
        <end position="151"/>
    </location>
</feature>
<feature type="transmembrane region" description="Helical" evidence="1">
    <location>
        <begin position="94"/>
        <end position="111"/>
    </location>
</feature>
<protein>
    <submittedName>
        <fullName evidence="4">GGDEF-domain containing protein</fullName>
    </submittedName>
</protein>
<dbReference type="SUPFAM" id="SSF55073">
    <property type="entry name" value="Nucleotide cyclase"/>
    <property type="match status" value="1"/>
</dbReference>
<dbReference type="SMART" id="SM00052">
    <property type="entry name" value="EAL"/>
    <property type="match status" value="1"/>
</dbReference>
<dbReference type="InterPro" id="IPR043128">
    <property type="entry name" value="Rev_trsase/Diguanyl_cyclase"/>
</dbReference>
<feature type="transmembrane region" description="Helical" evidence="1">
    <location>
        <begin position="56"/>
        <end position="82"/>
    </location>
</feature>
<accession>A0A8J3JDB1</accession>
<dbReference type="PANTHER" id="PTHR33121:SF70">
    <property type="entry name" value="SIGNALING PROTEIN YKOW"/>
    <property type="match status" value="1"/>
</dbReference>
<dbReference type="CDD" id="cd01948">
    <property type="entry name" value="EAL"/>
    <property type="match status" value="1"/>
</dbReference>
<evidence type="ECO:0000259" key="3">
    <source>
        <dbReference type="PROSITE" id="PS50887"/>
    </source>
</evidence>
<dbReference type="Gene3D" id="3.20.20.450">
    <property type="entry name" value="EAL domain"/>
    <property type="match status" value="1"/>
</dbReference>
<dbReference type="AlphaFoldDB" id="A0A8J3JDB1"/>
<proteinExistence type="predicted"/>
<reference evidence="4 5" key="1">
    <citation type="submission" date="2021-01" db="EMBL/GenBank/DDBJ databases">
        <title>Whole genome shotgun sequence of Catellatospora bangladeshensis NBRC 107357.</title>
        <authorList>
            <person name="Komaki H."/>
            <person name="Tamura T."/>
        </authorList>
    </citation>
    <scope>NUCLEOTIDE SEQUENCE [LARGE SCALE GENOMIC DNA]</scope>
    <source>
        <strain evidence="4 5">NBRC 107357</strain>
    </source>
</reference>
<dbReference type="SUPFAM" id="SSF141868">
    <property type="entry name" value="EAL domain-like"/>
    <property type="match status" value="1"/>
</dbReference>
<keyword evidence="1" id="KW-0812">Transmembrane</keyword>
<dbReference type="PROSITE" id="PS50883">
    <property type="entry name" value="EAL"/>
    <property type="match status" value="1"/>
</dbReference>
<dbReference type="InterPro" id="IPR029787">
    <property type="entry name" value="Nucleotide_cyclase"/>
</dbReference>
<dbReference type="GO" id="GO:0071111">
    <property type="term" value="F:cyclic-guanylate-specific phosphodiesterase activity"/>
    <property type="evidence" value="ECO:0007669"/>
    <property type="project" value="InterPro"/>
</dbReference>
<dbReference type="Pfam" id="PF00563">
    <property type="entry name" value="EAL"/>
    <property type="match status" value="1"/>
</dbReference>
<dbReference type="Proteomes" id="UP000601223">
    <property type="component" value="Unassembled WGS sequence"/>
</dbReference>
<evidence type="ECO:0000313" key="4">
    <source>
        <dbReference type="EMBL" id="GIF82266.1"/>
    </source>
</evidence>
<dbReference type="InterPro" id="IPR000160">
    <property type="entry name" value="GGDEF_dom"/>
</dbReference>
<dbReference type="PROSITE" id="PS50887">
    <property type="entry name" value="GGDEF"/>
    <property type="match status" value="1"/>
</dbReference>
<dbReference type="PANTHER" id="PTHR33121">
    <property type="entry name" value="CYCLIC DI-GMP PHOSPHODIESTERASE PDEF"/>
    <property type="match status" value="1"/>
</dbReference>
<dbReference type="NCBIfam" id="TIGR00254">
    <property type="entry name" value="GGDEF"/>
    <property type="match status" value="1"/>
</dbReference>
<dbReference type="EMBL" id="BONF01000019">
    <property type="protein sequence ID" value="GIF82266.1"/>
    <property type="molecule type" value="Genomic_DNA"/>
</dbReference>
<dbReference type="CDD" id="cd01949">
    <property type="entry name" value="GGDEF"/>
    <property type="match status" value="1"/>
</dbReference>
<organism evidence="4 5">
    <name type="scientific">Catellatospora bangladeshensis</name>
    <dbReference type="NCBI Taxonomy" id="310355"/>
    <lineage>
        <taxon>Bacteria</taxon>
        <taxon>Bacillati</taxon>
        <taxon>Actinomycetota</taxon>
        <taxon>Actinomycetes</taxon>
        <taxon>Micromonosporales</taxon>
        <taxon>Micromonosporaceae</taxon>
        <taxon>Catellatospora</taxon>
    </lineage>
</organism>
<comment type="caution">
    <text evidence="4">The sequence shown here is derived from an EMBL/GenBank/DDBJ whole genome shotgun (WGS) entry which is preliminary data.</text>
</comment>
<keyword evidence="1" id="KW-0472">Membrane</keyword>
<name>A0A8J3JDB1_9ACTN</name>
<dbReference type="InterPro" id="IPR001633">
    <property type="entry name" value="EAL_dom"/>
</dbReference>
<evidence type="ECO:0000259" key="2">
    <source>
        <dbReference type="PROSITE" id="PS50883"/>
    </source>
</evidence>
<dbReference type="Gene3D" id="3.30.70.270">
    <property type="match status" value="1"/>
</dbReference>
<feature type="domain" description="GGDEF" evidence="3">
    <location>
        <begin position="250"/>
        <end position="381"/>
    </location>
</feature>
<dbReference type="SMART" id="SM00267">
    <property type="entry name" value="GGDEF"/>
    <property type="match status" value="1"/>
</dbReference>
<feature type="domain" description="EAL" evidence="2">
    <location>
        <begin position="389"/>
        <end position="645"/>
    </location>
</feature>
<keyword evidence="1" id="KW-1133">Transmembrane helix</keyword>
<evidence type="ECO:0000313" key="5">
    <source>
        <dbReference type="Proteomes" id="UP000601223"/>
    </source>
</evidence>
<dbReference type="InterPro" id="IPR050706">
    <property type="entry name" value="Cyclic-di-GMP_PDE-like"/>
</dbReference>
<keyword evidence="5" id="KW-1185">Reference proteome</keyword>
<gene>
    <name evidence="4" type="ORF">Cba03nite_36150</name>
</gene>
<dbReference type="InterPro" id="IPR035919">
    <property type="entry name" value="EAL_sf"/>
</dbReference>
<evidence type="ECO:0000256" key="1">
    <source>
        <dbReference type="SAM" id="Phobius"/>
    </source>
</evidence>
<sequence length="654" mass="69770">MIALTLFVLTMGQMPLAAQKTPFWVMSALALAAAAVTYVPVGRPLRGVVVSPSLVFTFAILLCWDLGPAIAVQALAVTVIAVRARQRIRHAVLSGARYAVAFGAAYLVLLIGEPDPFQGGSLADLASDTIAVALAALAFTVVYGLAVLLTAPDALPSSGSLRYRLAALRDPAAHVTALTMLSPVLAVTGHVSLGFVPLVIMPLYAVQRMARLSQERRRAAHADDLTGLGNRTGLQAAYARRQAVPAARRRGPALLVMDLDGFKYVNDALGHDTGDRLLTAFAERLRAALPEGAYAARLGGDEFAVLLDERDSGCALRAAEHISAAVNGPVSLSGLEVEVAAAVGVAVSPQHGDDFVTLLRHADIAMYDAKRDNTGVALYQPGTDRHAQRLELLDQVRHALVTDDREAITLHYQPQADLITGRVVGVEALLRYRGPDGEPVSPATLIPMVEHTPVMHQLTDRIVDDAVAQAGRWQAAGLNLRTSVNVSIRDLLRDDLVERLRSRLAEHRVPPHLLQLEITESALMADPTRALPTIKALRELGVGLALDDFGTGFSSLQHLREIPLDEIKIDRSFVSGMTTNRHDSAIVSSVVTLARTLGLRTVAEGIEDAPTRHRLRAAGCSLMQGYLLAPALPAEAIPQLVADAAASRIPAPTP</sequence>
<dbReference type="Pfam" id="PF00990">
    <property type="entry name" value="GGDEF"/>
    <property type="match status" value="1"/>
</dbReference>